<dbReference type="PROSITE" id="PS00629">
    <property type="entry name" value="IMP_1"/>
    <property type="match status" value="1"/>
</dbReference>
<dbReference type="Gene3D" id="3.40.190.80">
    <property type="match status" value="1"/>
</dbReference>
<accession>A0ABN2KSM5</accession>
<dbReference type="RefSeq" id="WP_344066626.1">
    <property type="nucleotide sequence ID" value="NZ_BAAAPN010000054.1"/>
</dbReference>
<evidence type="ECO:0000313" key="5">
    <source>
        <dbReference type="Proteomes" id="UP001501475"/>
    </source>
</evidence>
<evidence type="ECO:0000313" key="4">
    <source>
        <dbReference type="EMBL" id="GAA1764217.1"/>
    </source>
</evidence>
<dbReference type="EMBL" id="BAAAPN010000054">
    <property type="protein sequence ID" value="GAA1764217.1"/>
    <property type="molecule type" value="Genomic_DNA"/>
</dbReference>
<reference evidence="4 5" key="1">
    <citation type="journal article" date="2019" name="Int. J. Syst. Evol. Microbiol.">
        <title>The Global Catalogue of Microorganisms (GCM) 10K type strain sequencing project: providing services to taxonomists for standard genome sequencing and annotation.</title>
        <authorList>
            <consortium name="The Broad Institute Genomics Platform"/>
            <consortium name="The Broad Institute Genome Sequencing Center for Infectious Disease"/>
            <person name="Wu L."/>
            <person name="Ma J."/>
        </authorList>
    </citation>
    <scope>NUCLEOTIDE SEQUENCE [LARGE SCALE GENOMIC DNA]</scope>
    <source>
        <strain evidence="4 5">JCM 15591</strain>
    </source>
</reference>
<keyword evidence="2" id="KW-0378">Hydrolase</keyword>
<dbReference type="InterPro" id="IPR000760">
    <property type="entry name" value="Inositol_monophosphatase-like"/>
</dbReference>
<keyword evidence="3" id="KW-0460">Magnesium</keyword>
<protein>
    <submittedName>
        <fullName evidence="4">Inositol monophosphatase family protein</fullName>
    </submittedName>
</protein>
<keyword evidence="5" id="KW-1185">Reference proteome</keyword>
<dbReference type="CDD" id="cd01637">
    <property type="entry name" value="IMPase_like"/>
    <property type="match status" value="1"/>
</dbReference>
<organism evidence="4 5">
    <name type="scientific">Nostocoides vanveenii</name>
    <dbReference type="NCBI Taxonomy" id="330835"/>
    <lineage>
        <taxon>Bacteria</taxon>
        <taxon>Bacillati</taxon>
        <taxon>Actinomycetota</taxon>
        <taxon>Actinomycetes</taxon>
        <taxon>Micrococcales</taxon>
        <taxon>Intrasporangiaceae</taxon>
        <taxon>Nostocoides</taxon>
    </lineage>
</organism>
<dbReference type="InterPro" id="IPR020583">
    <property type="entry name" value="Inositol_monoP_metal-BS"/>
</dbReference>
<name>A0ABN2KSM5_9MICO</name>
<proteinExistence type="predicted"/>
<dbReference type="PANTHER" id="PTHR20854">
    <property type="entry name" value="INOSITOL MONOPHOSPHATASE"/>
    <property type="match status" value="1"/>
</dbReference>
<dbReference type="Gene3D" id="3.30.540.10">
    <property type="entry name" value="Fructose-1,6-Bisphosphatase, subunit A, domain 1"/>
    <property type="match status" value="1"/>
</dbReference>
<dbReference type="Pfam" id="PF00459">
    <property type="entry name" value="Inositol_P"/>
    <property type="match status" value="1"/>
</dbReference>
<evidence type="ECO:0000256" key="3">
    <source>
        <dbReference type="ARBA" id="ARBA00022842"/>
    </source>
</evidence>
<evidence type="ECO:0000256" key="1">
    <source>
        <dbReference type="ARBA" id="ARBA00022723"/>
    </source>
</evidence>
<dbReference type="PRINTS" id="PR00377">
    <property type="entry name" value="IMPHPHTASES"/>
</dbReference>
<sequence length="282" mass="30244">MTPVQTEPTTGPTQAWIESLADRSDIVDDAVLATLLVERGAALGTMLRREPLERIRKTSISDIVTAADHAAEEEIVAALTALRPDDGILGEEGAARESRNGRQWIIDPIDGTYNYAHEIGNWCSAIALRDNDGGLLGAVRRELTDETWVGGVTADGRPSTRLNGRLLTPMPDLPLEQICLATYLHPARIGDPNVLEPWLAAARGPATIRVLGSGSCDLAAVATGRLGAFMQSGTADWDWYPGLALVLGAGGHAQVLHHRGYRWHLAGGERTVRALADLLTRA</sequence>
<gene>
    <name evidence="4" type="ORF">GCM10009810_24120</name>
</gene>
<dbReference type="PANTHER" id="PTHR20854:SF4">
    <property type="entry name" value="INOSITOL-1-MONOPHOSPHATASE-RELATED"/>
    <property type="match status" value="1"/>
</dbReference>
<dbReference type="SUPFAM" id="SSF56655">
    <property type="entry name" value="Carbohydrate phosphatase"/>
    <property type="match status" value="1"/>
</dbReference>
<comment type="caution">
    <text evidence="4">The sequence shown here is derived from an EMBL/GenBank/DDBJ whole genome shotgun (WGS) entry which is preliminary data.</text>
</comment>
<evidence type="ECO:0000256" key="2">
    <source>
        <dbReference type="ARBA" id="ARBA00022801"/>
    </source>
</evidence>
<keyword evidence="1" id="KW-0479">Metal-binding</keyword>
<dbReference type="Proteomes" id="UP001501475">
    <property type="component" value="Unassembled WGS sequence"/>
</dbReference>